<dbReference type="GO" id="GO:1901098">
    <property type="term" value="P:positive regulation of autophagosome maturation"/>
    <property type="evidence" value="ECO:0007669"/>
    <property type="project" value="TreeGrafter"/>
</dbReference>
<dbReference type="GO" id="GO:0008270">
    <property type="term" value="F:zinc ion binding"/>
    <property type="evidence" value="ECO:0007669"/>
    <property type="project" value="UniProtKB-KW"/>
</dbReference>
<dbReference type="Pfam" id="PF01363">
    <property type="entry name" value="FYVE"/>
    <property type="match status" value="1"/>
</dbReference>
<dbReference type="GO" id="GO:0072383">
    <property type="term" value="P:plus-end-directed vesicle transport along microtubule"/>
    <property type="evidence" value="ECO:0007669"/>
    <property type="project" value="TreeGrafter"/>
</dbReference>
<evidence type="ECO:0000256" key="4">
    <source>
        <dbReference type="PROSITE-ProRule" id="PRU00042"/>
    </source>
</evidence>
<sequence length="748" mass="84127">MATETSGFVCPECMESFPSPDHLLQHFDSKHSKPAMENKPEPHLKGFGSILSGIKKVNPVRNSDQQSPKSEISGNDQSKLEHCVRLLDEMSSNNNSLLKKISEDSKRLCEFEAALDFILSGSPLSANFTFSDKELEKKVSQYLEDQTNRATSESIVEACKLETKQKDAEIENLKSRLAELEVCQARTDIQPSDKNTSTENLSGAGDQTELTEELLNSQKQLNSALEEVTELKAQLEALKADQSNLTKTDRITEDNSALQSELEKLRNEKSEVEKTLMLSKSQCESLQKQLKEHLETIKIEQGSEDPKTTAEFIQRSGDDDHLEELGKLSDEFKSIQTQLQQSEALRKSQLEAAENETKGIKARLEEVTQKSKDLALQSRETISKLTKQVEQLSEELNGCKAAFAEMEKEKSGLETKLGSLSASLSSREEILKSREEELLVMKNAREKEHADWEAKSNETKGIKARLEEVTQKSKDLALQSRETISKLTKQVEQLSEELNGCKAAFAEMEKEKSGLETKLGSLSASLSSREEILKSREEELLVMKNAREKEHADWEAKSAQLDEQVHAVHSEIEQLRRKNSELEEEMKHAKQALECSKAKGAQEKEDIYRQYQDVSAQLNTAKKESDSLMEKLIKAEDKSKSLQEQLDEQTNALKSLQKAILELGQENQSLQILRERIANRQWTKDDEATSCVSCHREFSISNRRHHCRHCGGIFCQQCSSYRAPTAASKDPVRVCASCYAELTGSSAS</sequence>
<evidence type="ECO:0000256" key="3">
    <source>
        <dbReference type="ARBA" id="ARBA00022833"/>
    </source>
</evidence>
<dbReference type="Proteomes" id="UP001497525">
    <property type="component" value="Unassembled WGS sequence"/>
</dbReference>
<dbReference type="PROSITE" id="PS00028">
    <property type="entry name" value="ZINC_FINGER_C2H2_1"/>
    <property type="match status" value="1"/>
</dbReference>
<dbReference type="AlphaFoldDB" id="A0AAV2T1V4"/>
<proteinExistence type="predicted"/>
<evidence type="ECO:0000256" key="5">
    <source>
        <dbReference type="SAM" id="Coils"/>
    </source>
</evidence>
<name>A0AAV2T1V4_CALDB</name>
<protein>
    <recommendedName>
        <fullName evidence="11">Early endosome antigen 1</fullName>
    </recommendedName>
</protein>
<evidence type="ECO:0000259" key="8">
    <source>
        <dbReference type="PROSITE" id="PS50178"/>
    </source>
</evidence>
<feature type="coiled-coil region" evidence="5">
    <location>
        <begin position="558"/>
        <end position="676"/>
    </location>
</feature>
<keyword evidence="2 4" id="KW-0863">Zinc-finger</keyword>
<evidence type="ECO:0000313" key="9">
    <source>
        <dbReference type="EMBL" id="CAL5130114.1"/>
    </source>
</evidence>
<dbReference type="PROSITE" id="PS50178">
    <property type="entry name" value="ZF_FYVE"/>
    <property type="match status" value="1"/>
</dbReference>
<dbReference type="GO" id="GO:0005770">
    <property type="term" value="C:late endosome"/>
    <property type="evidence" value="ECO:0007669"/>
    <property type="project" value="TreeGrafter"/>
</dbReference>
<dbReference type="PROSITE" id="PS50157">
    <property type="entry name" value="ZINC_FINGER_C2H2_2"/>
    <property type="match status" value="1"/>
</dbReference>
<feature type="coiled-coil region" evidence="5">
    <location>
        <begin position="350"/>
        <end position="409"/>
    </location>
</feature>
<evidence type="ECO:0000313" key="10">
    <source>
        <dbReference type="Proteomes" id="UP001497525"/>
    </source>
</evidence>
<feature type="domain" description="C2H2-type" evidence="7">
    <location>
        <begin position="8"/>
        <end position="36"/>
    </location>
</feature>
<evidence type="ECO:0008006" key="11">
    <source>
        <dbReference type="Google" id="ProtNLM"/>
    </source>
</evidence>
<reference evidence="9" key="1">
    <citation type="submission" date="2024-06" db="EMBL/GenBank/DDBJ databases">
        <authorList>
            <person name="Liu X."/>
            <person name="Lenzi L."/>
            <person name="Haldenby T S."/>
            <person name="Uol C."/>
        </authorList>
    </citation>
    <scope>NUCLEOTIDE SEQUENCE</scope>
</reference>
<feature type="coiled-coil region" evidence="5">
    <location>
        <begin position="477"/>
        <end position="511"/>
    </location>
</feature>
<dbReference type="SMART" id="SM00355">
    <property type="entry name" value="ZnF_C2H2"/>
    <property type="match status" value="1"/>
</dbReference>
<gene>
    <name evidence="9" type="ORF">CDAUBV1_LOCUS1550</name>
</gene>
<dbReference type="SMART" id="SM00064">
    <property type="entry name" value="FYVE"/>
    <property type="match status" value="1"/>
</dbReference>
<dbReference type="InterPro" id="IPR017455">
    <property type="entry name" value="Znf_FYVE-rel"/>
</dbReference>
<dbReference type="SUPFAM" id="SSF57903">
    <property type="entry name" value="FYVE/PHD zinc finger"/>
    <property type="match status" value="1"/>
</dbReference>
<keyword evidence="3" id="KW-0862">Zinc</keyword>
<dbReference type="GO" id="GO:0005764">
    <property type="term" value="C:lysosome"/>
    <property type="evidence" value="ECO:0007669"/>
    <property type="project" value="TreeGrafter"/>
</dbReference>
<dbReference type="PANTHER" id="PTHR46753">
    <property type="entry name" value="FYVE AND COILED-COIL DOMAIN-CONTAINING PROTEIN 1"/>
    <property type="match status" value="1"/>
</dbReference>
<dbReference type="Gene3D" id="3.30.40.10">
    <property type="entry name" value="Zinc/RING finger domain, C3HC4 (zinc finger)"/>
    <property type="match status" value="1"/>
</dbReference>
<feature type="compositionally biased region" description="Basic and acidic residues" evidence="6">
    <location>
        <begin position="24"/>
        <end position="44"/>
    </location>
</feature>
<evidence type="ECO:0000256" key="2">
    <source>
        <dbReference type="ARBA" id="ARBA00022771"/>
    </source>
</evidence>
<comment type="caution">
    <text evidence="9">The sequence shown here is derived from an EMBL/GenBank/DDBJ whole genome shotgun (WGS) entry which is preliminary data.</text>
</comment>
<dbReference type="CDD" id="cd15730">
    <property type="entry name" value="FYVE_EEA1"/>
    <property type="match status" value="1"/>
</dbReference>
<evidence type="ECO:0000259" key="7">
    <source>
        <dbReference type="PROSITE" id="PS50157"/>
    </source>
</evidence>
<organism evidence="9 10">
    <name type="scientific">Calicophoron daubneyi</name>
    <name type="common">Rumen fluke</name>
    <name type="synonym">Paramphistomum daubneyi</name>
    <dbReference type="NCBI Taxonomy" id="300641"/>
    <lineage>
        <taxon>Eukaryota</taxon>
        <taxon>Metazoa</taxon>
        <taxon>Spiralia</taxon>
        <taxon>Lophotrochozoa</taxon>
        <taxon>Platyhelminthes</taxon>
        <taxon>Trematoda</taxon>
        <taxon>Digenea</taxon>
        <taxon>Plagiorchiida</taxon>
        <taxon>Pronocephalata</taxon>
        <taxon>Paramphistomoidea</taxon>
        <taxon>Paramphistomidae</taxon>
        <taxon>Calicophoron</taxon>
    </lineage>
</organism>
<feature type="region of interest" description="Disordered" evidence="6">
    <location>
        <begin position="24"/>
        <end position="48"/>
    </location>
</feature>
<feature type="compositionally biased region" description="Polar residues" evidence="6">
    <location>
        <begin position="188"/>
        <end position="201"/>
    </location>
</feature>
<dbReference type="EMBL" id="CAXLJL010000057">
    <property type="protein sequence ID" value="CAL5130114.1"/>
    <property type="molecule type" value="Genomic_DNA"/>
</dbReference>
<dbReference type="InterPro" id="IPR013083">
    <property type="entry name" value="Znf_RING/FYVE/PHD"/>
</dbReference>
<dbReference type="InterPro" id="IPR011011">
    <property type="entry name" value="Znf_FYVE_PHD"/>
</dbReference>
<dbReference type="GO" id="GO:0005776">
    <property type="term" value="C:autophagosome"/>
    <property type="evidence" value="ECO:0007669"/>
    <property type="project" value="TreeGrafter"/>
</dbReference>
<evidence type="ECO:0000256" key="1">
    <source>
        <dbReference type="ARBA" id="ARBA00022723"/>
    </source>
</evidence>
<dbReference type="InterPro" id="IPR000306">
    <property type="entry name" value="Znf_FYVE"/>
</dbReference>
<keyword evidence="5" id="KW-0175">Coiled coil</keyword>
<evidence type="ECO:0000256" key="6">
    <source>
        <dbReference type="SAM" id="MobiDB-lite"/>
    </source>
</evidence>
<keyword evidence="1" id="KW-0479">Metal-binding</keyword>
<dbReference type="Gene3D" id="1.20.5.390">
    <property type="entry name" value="L1 transposable element, trimerization domain"/>
    <property type="match status" value="1"/>
</dbReference>
<feature type="region of interest" description="Disordered" evidence="6">
    <location>
        <begin position="188"/>
        <end position="208"/>
    </location>
</feature>
<feature type="domain" description="FYVE-type" evidence="8">
    <location>
        <begin position="685"/>
        <end position="743"/>
    </location>
</feature>
<accession>A0AAV2T1V4</accession>
<dbReference type="PANTHER" id="PTHR46753:SF2">
    <property type="entry name" value="FYVE AND COILED-COIL DOMAIN-CONTAINING PROTEIN 1"/>
    <property type="match status" value="1"/>
</dbReference>
<dbReference type="InterPro" id="IPR013087">
    <property type="entry name" value="Znf_C2H2_type"/>
</dbReference>
<dbReference type="SUPFAM" id="SSF69979">
    <property type="entry name" value="Eea1 homodimerisation domain"/>
    <property type="match status" value="1"/>
</dbReference>